<reference evidence="2" key="1">
    <citation type="submission" date="2021-10" db="EMBL/GenBank/DDBJ databases">
        <title>Melipona bicolor Genome sequencing and assembly.</title>
        <authorList>
            <person name="Araujo N.S."/>
            <person name="Arias M.C."/>
        </authorList>
    </citation>
    <scope>NUCLEOTIDE SEQUENCE</scope>
    <source>
        <strain evidence="2">USP_2M_L1-L4_2017</strain>
        <tissue evidence="2">Whole body</tissue>
    </source>
</reference>
<gene>
    <name evidence="2" type="ORF">K0M31_004080</name>
</gene>
<dbReference type="Proteomes" id="UP001177670">
    <property type="component" value="Unassembled WGS sequence"/>
</dbReference>
<dbReference type="AlphaFoldDB" id="A0AA40FY50"/>
<evidence type="ECO:0000256" key="1">
    <source>
        <dbReference type="SAM" id="Phobius"/>
    </source>
</evidence>
<keyword evidence="1" id="KW-0472">Membrane</keyword>
<keyword evidence="1" id="KW-1133">Transmembrane helix</keyword>
<dbReference type="EMBL" id="JAHYIQ010000012">
    <property type="protein sequence ID" value="KAK1127548.1"/>
    <property type="molecule type" value="Genomic_DNA"/>
</dbReference>
<sequence>MTAGTAVLLMVPVVCGLASLSILLRRGLTARRKLTRRETVGEFEEPYLERICGKEVDLEEQVRAGASQVRPEAERGRVLCFERVACSGCWWKVRWPCMGNATRSASEHRQRHFYQLVPMVLYGGGSTMNNDYADVESPM</sequence>
<keyword evidence="3" id="KW-1185">Reference proteome</keyword>
<name>A0AA40FY50_9HYME</name>
<protein>
    <submittedName>
        <fullName evidence="2">Uncharacterized protein</fullName>
    </submittedName>
</protein>
<proteinExistence type="predicted"/>
<feature type="transmembrane region" description="Helical" evidence="1">
    <location>
        <begin position="6"/>
        <end position="24"/>
    </location>
</feature>
<evidence type="ECO:0000313" key="2">
    <source>
        <dbReference type="EMBL" id="KAK1127548.1"/>
    </source>
</evidence>
<keyword evidence="1" id="KW-0812">Transmembrane</keyword>
<accession>A0AA40FY50</accession>
<organism evidence="2 3">
    <name type="scientific">Melipona bicolor</name>
    <dbReference type="NCBI Taxonomy" id="60889"/>
    <lineage>
        <taxon>Eukaryota</taxon>
        <taxon>Metazoa</taxon>
        <taxon>Ecdysozoa</taxon>
        <taxon>Arthropoda</taxon>
        <taxon>Hexapoda</taxon>
        <taxon>Insecta</taxon>
        <taxon>Pterygota</taxon>
        <taxon>Neoptera</taxon>
        <taxon>Endopterygota</taxon>
        <taxon>Hymenoptera</taxon>
        <taxon>Apocrita</taxon>
        <taxon>Aculeata</taxon>
        <taxon>Apoidea</taxon>
        <taxon>Anthophila</taxon>
        <taxon>Apidae</taxon>
        <taxon>Melipona</taxon>
    </lineage>
</organism>
<evidence type="ECO:0000313" key="3">
    <source>
        <dbReference type="Proteomes" id="UP001177670"/>
    </source>
</evidence>
<comment type="caution">
    <text evidence="2">The sequence shown here is derived from an EMBL/GenBank/DDBJ whole genome shotgun (WGS) entry which is preliminary data.</text>
</comment>